<keyword evidence="2" id="KW-0812">Transmembrane</keyword>
<feature type="domain" description="Peptidase M1 membrane alanine aminopeptidase" evidence="3">
    <location>
        <begin position="868"/>
        <end position="1077"/>
    </location>
</feature>
<dbReference type="AlphaFoldDB" id="A0A848IT34"/>
<keyword evidence="5" id="KW-1185">Reference proteome</keyword>
<feature type="region of interest" description="Disordered" evidence="1">
    <location>
        <begin position="747"/>
        <end position="779"/>
    </location>
</feature>
<dbReference type="RefSeq" id="WP_169678243.1">
    <property type="nucleotide sequence ID" value="NZ_JABBNU010000002.1"/>
</dbReference>
<name>A0A848IT34_9BACT</name>
<evidence type="ECO:0000313" key="4">
    <source>
        <dbReference type="EMBL" id="NMM47623.1"/>
    </source>
</evidence>
<feature type="transmembrane region" description="Helical" evidence="2">
    <location>
        <begin position="53"/>
        <end position="78"/>
    </location>
</feature>
<dbReference type="InterPro" id="IPR014782">
    <property type="entry name" value="Peptidase_M1_dom"/>
</dbReference>
<dbReference type="Gene3D" id="1.10.390.10">
    <property type="entry name" value="Neutral Protease Domain 2"/>
    <property type="match status" value="1"/>
</dbReference>
<proteinExistence type="predicted"/>
<dbReference type="GO" id="GO:0008270">
    <property type="term" value="F:zinc ion binding"/>
    <property type="evidence" value="ECO:0007669"/>
    <property type="project" value="InterPro"/>
</dbReference>
<feature type="transmembrane region" description="Helical" evidence="2">
    <location>
        <begin position="173"/>
        <end position="193"/>
    </location>
</feature>
<protein>
    <submittedName>
        <fullName evidence="4">Peptidase M1</fullName>
    </submittedName>
</protein>
<dbReference type="SUPFAM" id="SSF55486">
    <property type="entry name" value="Metalloproteases ('zincins'), catalytic domain"/>
    <property type="match status" value="1"/>
</dbReference>
<dbReference type="InterPro" id="IPR027268">
    <property type="entry name" value="Peptidase_M4/M1_CTD_sf"/>
</dbReference>
<keyword evidence="2" id="KW-0472">Membrane</keyword>
<feature type="transmembrane region" description="Helical" evidence="2">
    <location>
        <begin position="355"/>
        <end position="373"/>
    </location>
</feature>
<evidence type="ECO:0000259" key="3">
    <source>
        <dbReference type="Pfam" id="PF01433"/>
    </source>
</evidence>
<feature type="transmembrane region" description="Helical" evidence="2">
    <location>
        <begin position="144"/>
        <end position="166"/>
    </location>
</feature>
<feature type="transmembrane region" description="Helical" evidence="2">
    <location>
        <begin position="518"/>
        <end position="536"/>
    </location>
</feature>
<evidence type="ECO:0000313" key="5">
    <source>
        <dbReference type="Proteomes" id="UP000559010"/>
    </source>
</evidence>
<evidence type="ECO:0000256" key="1">
    <source>
        <dbReference type="SAM" id="MobiDB-lite"/>
    </source>
</evidence>
<evidence type="ECO:0000256" key="2">
    <source>
        <dbReference type="SAM" id="Phobius"/>
    </source>
</evidence>
<reference evidence="4 5" key="1">
    <citation type="submission" date="2020-04" db="EMBL/GenBank/DDBJ databases">
        <title>Flammeovirgaceae bacterium KN852 isolated from deep sea.</title>
        <authorList>
            <person name="Zhang D.-C."/>
        </authorList>
    </citation>
    <scope>NUCLEOTIDE SEQUENCE [LARGE SCALE GENOMIC DNA]</scope>
    <source>
        <strain evidence="4 5">KN852</strain>
    </source>
</reference>
<organism evidence="4 5">
    <name type="scientific">Marinigracilibium pacificum</name>
    <dbReference type="NCBI Taxonomy" id="2729599"/>
    <lineage>
        <taxon>Bacteria</taxon>
        <taxon>Pseudomonadati</taxon>
        <taxon>Bacteroidota</taxon>
        <taxon>Cytophagia</taxon>
        <taxon>Cytophagales</taxon>
        <taxon>Flammeovirgaceae</taxon>
        <taxon>Marinigracilibium</taxon>
    </lineage>
</organism>
<accession>A0A848IT34</accession>
<dbReference type="EMBL" id="JABBNU010000002">
    <property type="protein sequence ID" value="NMM47623.1"/>
    <property type="molecule type" value="Genomic_DNA"/>
</dbReference>
<feature type="transmembrane region" description="Helical" evidence="2">
    <location>
        <begin position="464"/>
        <end position="485"/>
    </location>
</feature>
<feature type="transmembrane region" description="Helical" evidence="2">
    <location>
        <begin position="404"/>
        <end position="427"/>
    </location>
</feature>
<gene>
    <name evidence="4" type="ORF">HH304_04365</name>
</gene>
<sequence length="1090" mass="125653">MWYTFFTFELKYRLKRPETYLFFLFILFFAVFGVEFIFQGIDLGMVKKNSPIVIAKTMGAITGLSMIIASLIMGVPVLRDFQYDVASLIYVNPIAKKHYLTGHFFGSFVILLFIFSGLFIGMVLGEHLPWIEPNEYLPFQLNNYLQPFLWVALPNLFFGACVFFISGALTKKLMVVYTQGIIIFLLFMLTKGITNETLQAVFDPFSLTTLTKATEGWSAEERNLQLIPMTGVMLFNKLLWVGLGLLVMSIGFNRFQLMVVTNSSSKKKQKEQAVIRKSKYNIPKVTPIFDIDAQISQVIHNAWFHSRSILKLPSFWTIIICCFIIIGVNSINLGTSYGVDSYPTTYLIIEELQEMSLYFFMIILVFYSGEIMWKEHDVKINFIHDATPLNPFVNLFSRFLGLQIIYIIVMLSLIIGGIIFQTINGYYQYELDVYFTGFFLEIFPFLALYTMAAIFFQSLTGNKFIGILATIVFAIFNIGLGVFGLEHVLVNFGGNSLARYSDMNGYGHFLTPYLWVKSYWMISGLLLLVIASIFLLRGNESGLLIRWRKGLRQMERSTTNFGIVCLGLFIVLGGFIFYNTNILNEFWTKNEQNTIRAGYEKELKHLEYLPQPKIIDTHLNIDLYPSEKAYEISGYYLLINASPDPIKEIHVQKLIEANVTVTDIIFNRNITIINNKHENYFYTIYELSEALQPGDSIQMTFNQVLKPNGLDANDTDTKVVQNGTFFTNDVLPSFGYRRKYELQDENDRKEFGLAPRPQKANRDDHRELVDARSGSDSDGTNLEVIISTEAHQTALTSGSLIEKWQENGRNYFHYKTNGQIINFYPFVSARYEVLKDTCIPAGNTDNSPVDLEIYYHKEHKYNLDRMLESMKLSLDYYSTHFCPYQYDELRIVEFPRYQEYAQSFPTLIPFSEALGFIMDIDDAVDVDMVFYITAHEVAHQWWGLQLEAANVQGQHMILETLAQYSAMMVLKEKYPDEKLQQFLELQKEDYEEGKLKSSKEEVPLVLVENEDYLYYNKGALAMYELQELIGEQKVNQALQNFLEDWHSFDNNGKPARYATTADLMKYLLEATPEDKKEIVTELFEGVGEVG</sequence>
<feature type="transmembrane region" description="Helical" evidence="2">
    <location>
        <begin position="20"/>
        <end position="41"/>
    </location>
</feature>
<feature type="transmembrane region" description="Helical" evidence="2">
    <location>
        <begin position="315"/>
        <end position="335"/>
    </location>
</feature>
<dbReference type="Pfam" id="PF01433">
    <property type="entry name" value="Peptidase_M1"/>
    <property type="match status" value="1"/>
</dbReference>
<feature type="transmembrane region" description="Helical" evidence="2">
    <location>
        <begin position="99"/>
        <end position="124"/>
    </location>
</feature>
<dbReference type="GO" id="GO:0008237">
    <property type="term" value="F:metallopeptidase activity"/>
    <property type="evidence" value="ECO:0007669"/>
    <property type="project" value="InterPro"/>
</dbReference>
<feature type="transmembrane region" description="Helical" evidence="2">
    <location>
        <begin position="433"/>
        <end position="452"/>
    </location>
</feature>
<dbReference type="Proteomes" id="UP000559010">
    <property type="component" value="Unassembled WGS sequence"/>
</dbReference>
<feature type="transmembrane region" description="Helical" evidence="2">
    <location>
        <begin position="238"/>
        <end position="260"/>
    </location>
</feature>
<keyword evidence="2" id="KW-1133">Transmembrane helix</keyword>
<feature type="compositionally biased region" description="Basic and acidic residues" evidence="1">
    <location>
        <begin position="760"/>
        <end position="775"/>
    </location>
</feature>
<feature type="transmembrane region" description="Helical" evidence="2">
    <location>
        <begin position="557"/>
        <end position="578"/>
    </location>
</feature>
<comment type="caution">
    <text evidence="4">The sequence shown here is derived from an EMBL/GenBank/DDBJ whole genome shotgun (WGS) entry which is preliminary data.</text>
</comment>